<reference evidence="11" key="1">
    <citation type="submission" date="2021-01" db="EMBL/GenBank/DDBJ databases">
        <authorList>
            <consortium name="Genoscope - CEA"/>
            <person name="William W."/>
        </authorList>
    </citation>
    <scope>NUCLEOTIDE SEQUENCE</scope>
</reference>
<dbReference type="EMBL" id="CAJJDO010000089">
    <property type="protein sequence ID" value="CAD8187539.1"/>
    <property type="molecule type" value="Genomic_DNA"/>
</dbReference>
<dbReference type="InterPro" id="IPR005821">
    <property type="entry name" value="Ion_trans_dom"/>
</dbReference>
<dbReference type="CDD" id="cd00082">
    <property type="entry name" value="HisKA"/>
    <property type="match status" value="1"/>
</dbReference>
<dbReference type="GO" id="GO:0000155">
    <property type="term" value="F:phosphorelay sensor kinase activity"/>
    <property type="evidence" value="ECO:0007669"/>
    <property type="project" value="InterPro"/>
</dbReference>
<dbReference type="InterPro" id="IPR003594">
    <property type="entry name" value="HATPase_dom"/>
</dbReference>
<feature type="transmembrane region" description="Helical" evidence="6">
    <location>
        <begin position="1018"/>
        <end position="1035"/>
    </location>
</feature>
<dbReference type="SMART" id="SM00388">
    <property type="entry name" value="HisKA"/>
    <property type="match status" value="1"/>
</dbReference>
<comment type="caution">
    <text evidence="11">The sequence shown here is derived from an EMBL/GenBank/DDBJ whole genome shotgun (WGS) entry which is preliminary data.</text>
</comment>
<dbReference type="InterPro" id="IPR001789">
    <property type="entry name" value="Sig_transdc_resp-reg_receiver"/>
</dbReference>
<dbReference type="GO" id="GO:0098855">
    <property type="term" value="C:HCN channel complex"/>
    <property type="evidence" value="ECO:0007669"/>
    <property type="project" value="TreeGrafter"/>
</dbReference>
<evidence type="ECO:0000313" key="11">
    <source>
        <dbReference type="EMBL" id="CAD8187539.1"/>
    </source>
</evidence>
<dbReference type="PROSITE" id="PS50042">
    <property type="entry name" value="CNMP_BINDING_3"/>
    <property type="match status" value="1"/>
</dbReference>
<dbReference type="Pfam" id="PF00027">
    <property type="entry name" value="cNMP_binding"/>
    <property type="match status" value="1"/>
</dbReference>
<evidence type="ECO:0000259" key="8">
    <source>
        <dbReference type="PROSITE" id="PS50042"/>
    </source>
</evidence>
<evidence type="ECO:0000259" key="10">
    <source>
        <dbReference type="PROSITE" id="PS50110"/>
    </source>
</evidence>
<dbReference type="InterPro" id="IPR051413">
    <property type="entry name" value="K/Na_HCN_channel"/>
</dbReference>
<evidence type="ECO:0000256" key="1">
    <source>
        <dbReference type="ARBA" id="ARBA00004141"/>
    </source>
</evidence>
<accession>A0A8S1WHA8</accession>
<dbReference type="PROSITE" id="PS50110">
    <property type="entry name" value="RESPONSE_REGULATORY"/>
    <property type="match status" value="1"/>
</dbReference>
<name>A0A8S1WHA8_9CILI</name>
<evidence type="ECO:0000256" key="2">
    <source>
        <dbReference type="ARBA" id="ARBA00022692"/>
    </source>
</evidence>
<keyword evidence="3 6" id="KW-1133">Transmembrane helix</keyword>
<feature type="domain" description="Histidine kinase" evidence="9">
    <location>
        <begin position="418"/>
        <end position="630"/>
    </location>
</feature>
<organism evidence="11 12">
    <name type="scientific">Paramecium pentaurelia</name>
    <dbReference type="NCBI Taxonomy" id="43138"/>
    <lineage>
        <taxon>Eukaryota</taxon>
        <taxon>Sar</taxon>
        <taxon>Alveolata</taxon>
        <taxon>Ciliophora</taxon>
        <taxon>Intramacronucleata</taxon>
        <taxon>Oligohymenophorea</taxon>
        <taxon>Peniculida</taxon>
        <taxon>Parameciidae</taxon>
        <taxon>Paramecium</taxon>
    </lineage>
</organism>
<dbReference type="InterPro" id="IPR000595">
    <property type="entry name" value="cNMP-bd_dom"/>
</dbReference>
<dbReference type="Pfam" id="PF00512">
    <property type="entry name" value="HisKA"/>
    <property type="match status" value="1"/>
</dbReference>
<dbReference type="PANTHER" id="PTHR45689:SF5">
    <property type="entry name" value="I[[H]] CHANNEL, ISOFORM E"/>
    <property type="match status" value="1"/>
</dbReference>
<feature type="domain" description="Response regulatory" evidence="10">
    <location>
        <begin position="674"/>
        <end position="840"/>
    </location>
</feature>
<dbReference type="CDD" id="cd00038">
    <property type="entry name" value="CAP_ED"/>
    <property type="match status" value="1"/>
</dbReference>
<feature type="chain" id="PRO_5035823129" description="Cyclic nucleotide-binding domain-containing protein" evidence="7">
    <location>
        <begin position="24"/>
        <end position="1543"/>
    </location>
</feature>
<dbReference type="GO" id="GO:0005249">
    <property type="term" value="F:voltage-gated potassium channel activity"/>
    <property type="evidence" value="ECO:0007669"/>
    <property type="project" value="TreeGrafter"/>
</dbReference>
<dbReference type="Proteomes" id="UP000689195">
    <property type="component" value="Unassembled WGS sequence"/>
</dbReference>
<keyword evidence="4 6" id="KW-0472">Membrane</keyword>
<keyword evidence="5" id="KW-0597">Phosphoprotein</keyword>
<dbReference type="InterPro" id="IPR005467">
    <property type="entry name" value="His_kinase_dom"/>
</dbReference>
<dbReference type="SMART" id="SM00387">
    <property type="entry name" value="HATPase_c"/>
    <property type="match status" value="1"/>
</dbReference>
<feature type="domain" description="Cyclic nucleotide-binding" evidence="8">
    <location>
        <begin position="1288"/>
        <end position="1355"/>
    </location>
</feature>
<dbReference type="GO" id="GO:0035725">
    <property type="term" value="P:sodium ion transmembrane transport"/>
    <property type="evidence" value="ECO:0007669"/>
    <property type="project" value="TreeGrafter"/>
</dbReference>
<gene>
    <name evidence="11" type="ORF">PPENT_87.1.T0890127</name>
</gene>
<evidence type="ECO:0000256" key="6">
    <source>
        <dbReference type="SAM" id="Phobius"/>
    </source>
</evidence>
<dbReference type="PROSITE" id="PS50109">
    <property type="entry name" value="HIS_KIN"/>
    <property type="match status" value="1"/>
</dbReference>
<dbReference type="OrthoDB" id="290831at2759"/>
<dbReference type="Pfam" id="PF02518">
    <property type="entry name" value="HATPase_c"/>
    <property type="match status" value="1"/>
</dbReference>
<feature type="transmembrane region" description="Helical" evidence="6">
    <location>
        <begin position="33"/>
        <end position="52"/>
    </location>
</feature>
<evidence type="ECO:0000313" key="12">
    <source>
        <dbReference type="Proteomes" id="UP000689195"/>
    </source>
</evidence>
<feature type="transmembrane region" description="Helical" evidence="6">
    <location>
        <begin position="59"/>
        <end position="76"/>
    </location>
</feature>
<sequence>MLLKTKLLLTQLMLQNLISLIQAGNQQTKEMLVLTENAIGILLNLIIFCLIYQKQREDIINIVIQFQIIIQLEIIFYNVHSINNYFLLIYILTIENILKNSNKCYQILTHLLCLYISIRMMIQFYSQQTMFEFILFVLWQPLNHALLHLEKQSLEKTTTSPNNPTQKQANPHAHLSYGDQFQQDFLDEKSPNPEKNASVTLDEDLLNCLPYGLALIDKNYHVLNHNKKLLNYLMVQTTEQIVNSLDQLLQNAELNSFKTHLHAKYKPTIVPLRKLKQSSANQYQVSSGRTLNQTNWLSDRLKVNLKSKESFQSNIHDEVTYSYVQFVMNEFQSNIHRQMSNGQDSQSRTSETTHMFQFHVVQDVKSKKKHFQIKVYEVKLQVKSIDPVYLFVIENITNKEELKELTFRFKFQQALLNSFSHELRTPLNCSLPLMELLSKKIDQELYETLLLPAITSSKRLLLQINDILDYAQIECQDFKLNLGKFCVTDILNDLKQLFQSECQQKQIELILNFNSSLQLCSDKLRVTQILVNLLNNSIKFTKQGGRIVLSVKKRDNQYVFSVWDNGEGISSDQMLNIQNKLFEQNGSNKLGLGLRVSQGIVKFLGGDGELQIKSEKGFYTVVSFSIDEQIQIGIKELESSIKDVEEIASNSKDLAQRVYVSSKKFLNQQCKCPQILIVDDVPFNHIALLALLQAFGWKADSAYDGDCAIRKVKQKLHNTCCKIFRLIFMDIEMPGKNGFVVSSERSRKFFEKKDKRLLQQCVQLIMDKRMPKKPMRVVCMKQYLNQFHQIPCKNFQENIFVDIFYLVILQHQLIIQIKIKKYLSSSINYNEIPQKLQLLFLMFISLEQPLLSKKQVESNRMSKNVQMQIFNYVQQDENVSQLEDVPIATKKFLRYTNGIEAYLNAFPSFNPDHWAIFSWRLFICFIVIIYFYLIPVLMFFGYEIISENLRIENIAVFLYIMLSFLIIDIFITLNTGYYDKGQIVLDKHSIFVRYVTQEFLFDIIAILALILQVSFRDHYAFLIWIPYLFYFKYYYVTLVDTQVEQLLQVQRKLRAFYQILKLVLTIFFLVNLFACLFYAAGDYWINQRQDYGSWLIVSGLQNDIYLLPATIKYEYSFYWALTTMLTVGYGDVTGKNPLEIFVSIITMIFACVIFAMIVSAFQNVFSEITQHNMEFDKKMTDINRFMKDKNIDLETQQKVRRFFSFMFSEKVRDFNEQIQIINQLGPQLKDEVIMQSYGLIFKRTFWTSQFSLDFQKKIAYLISEQMYCDGEIVFKQNLFSLNGNNDDDCLYCVSIGHIQLYLQFEDQDMNFYEAEQDSMFGELGFLTGNPRSLSAKSTTISQLYKLKRLEFIQLLQQFPLDFQYFCQLRDQILFGQYNLINLSCFCCQSSSHLANDCPKSHYYPNKIFLISRIMKNQQERQQFKRNNVRRDNLNLIKIQKAQQQVKQELSLVYELEDIDQLSKSLSVDFMHDTQSQISEQDINHEFDLVNEIVNRLEQKKKQALIEIDIKCSYKNYYPKYNAEYIIQHFKKERRFTRAFTRFI</sequence>
<feature type="transmembrane region" description="Helical" evidence="6">
    <location>
        <begin position="990"/>
        <end position="1011"/>
    </location>
</feature>
<keyword evidence="2 6" id="KW-0812">Transmembrane</keyword>
<evidence type="ECO:0000259" key="9">
    <source>
        <dbReference type="PROSITE" id="PS50109"/>
    </source>
</evidence>
<dbReference type="GO" id="GO:0003254">
    <property type="term" value="P:regulation of membrane depolarization"/>
    <property type="evidence" value="ECO:0007669"/>
    <property type="project" value="TreeGrafter"/>
</dbReference>
<keyword evidence="12" id="KW-1185">Reference proteome</keyword>
<feature type="transmembrane region" description="Helical" evidence="6">
    <location>
        <begin position="954"/>
        <end position="978"/>
    </location>
</feature>
<feature type="transmembrane region" description="Helical" evidence="6">
    <location>
        <begin position="1055"/>
        <end position="1079"/>
    </location>
</feature>
<evidence type="ECO:0000256" key="5">
    <source>
        <dbReference type="PROSITE-ProRule" id="PRU00169"/>
    </source>
</evidence>
<dbReference type="PANTHER" id="PTHR45689">
    <property type="entry name" value="I[[H]] CHANNEL, ISOFORM E"/>
    <property type="match status" value="1"/>
</dbReference>
<dbReference type="Pfam" id="PF00520">
    <property type="entry name" value="Ion_trans"/>
    <property type="match status" value="1"/>
</dbReference>
<evidence type="ECO:0000256" key="4">
    <source>
        <dbReference type="ARBA" id="ARBA00023136"/>
    </source>
</evidence>
<feature type="modified residue" description="4-aspartylphosphate" evidence="5">
    <location>
        <position position="730"/>
    </location>
</feature>
<evidence type="ECO:0008006" key="13">
    <source>
        <dbReference type="Google" id="ProtNLM"/>
    </source>
</evidence>
<feature type="transmembrane region" description="Helical" evidence="6">
    <location>
        <begin position="917"/>
        <end position="942"/>
    </location>
</feature>
<evidence type="ECO:0000256" key="3">
    <source>
        <dbReference type="ARBA" id="ARBA00022989"/>
    </source>
</evidence>
<keyword evidence="7" id="KW-0732">Signal</keyword>
<protein>
    <recommendedName>
        <fullName evidence="13">Cyclic nucleotide-binding domain-containing protein</fullName>
    </recommendedName>
</protein>
<dbReference type="InterPro" id="IPR003661">
    <property type="entry name" value="HisK_dim/P_dom"/>
</dbReference>
<feature type="signal peptide" evidence="7">
    <location>
        <begin position="1"/>
        <end position="23"/>
    </location>
</feature>
<proteinExistence type="predicted"/>
<evidence type="ECO:0000256" key="7">
    <source>
        <dbReference type="SAM" id="SignalP"/>
    </source>
</evidence>
<feature type="transmembrane region" description="Helical" evidence="6">
    <location>
        <begin position="1140"/>
        <end position="1161"/>
    </location>
</feature>
<comment type="subcellular location">
    <subcellularLocation>
        <location evidence="1">Membrane</location>
        <topology evidence="1">Multi-pass membrane protein</topology>
    </subcellularLocation>
</comment>